<keyword evidence="10" id="KW-0675">Receptor</keyword>
<feature type="transmembrane region" description="Helical" evidence="11">
    <location>
        <begin position="244"/>
        <end position="268"/>
    </location>
</feature>
<dbReference type="HOGENOM" id="CLU_057784_1_0_1"/>
<dbReference type="AlphaFoldDB" id="D8TAU3"/>
<dbReference type="eggNOG" id="KOG3106">
    <property type="taxonomic scope" value="Eukaryota"/>
</dbReference>
<evidence type="ECO:0000256" key="1">
    <source>
        <dbReference type="ARBA" id="ARBA00004477"/>
    </source>
</evidence>
<keyword evidence="9 11" id="KW-0472">Membrane</keyword>
<dbReference type="OrthoDB" id="7694678at2759"/>
<dbReference type="GO" id="GO:0015031">
    <property type="term" value="P:protein transport"/>
    <property type="evidence" value="ECO:0007669"/>
    <property type="project" value="UniProtKB-KW"/>
</dbReference>
<evidence type="ECO:0000313" key="12">
    <source>
        <dbReference type="EMBL" id="EFJ06212.1"/>
    </source>
</evidence>
<proteinExistence type="inferred from homology"/>
<feature type="transmembrane region" description="Helical" evidence="11">
    <location>
        <begin position="107"/>
        <end position="128"/>
    </location>
</feature>
<feature type="transmembrane region" description="Helical" evidence="11">
    <location>
        <begin position="196"/>
        <end position="217"/>
    </location>
</feature>
<evidence type="ECO:0000256" key="3">
    <source>
        <dbReference type="ARBA" id="ARBA00022448"/>
    </source>
</evidence>
<keyword evidence="3" id="KW-0813">Transport</keyword>
<evidence type="ECO:0000256" key="2">
    <source>
        <dbReference type="ARBA" id="ARBA00010120"/>
    </source>
</evidence>
<dbReference type="GO" id="GO:0006621">
    <property type="term" value="P:protein retention in ER lumen"/>
    <property type="evidence" value="ECO:0007669"/>
    <property type="project" value="InterPro"/>
</dbReference>
<keyword evidence="6" id="KW-0931">ER-Golgi transport</keyword>
<keyword evidence="5" id="KW-0256">Endoplasmic reticulum</keyword>
<dbReference type="GO" id="GO:0016192">
    <property type="term" value="P:vesicle-mediated transport"/>
    <property type="evidence" value="ECO:0007669"/>
    <property type="project" value="UniProtKB-KW"/>
</dbReference>
<dbReference type="Pfam" id="PF00810">
    <property type="entry name" value="ER_lumen_recept"/>
    <property type="match status" value="1"/>
</dbReference>
<evidence type="ECO:0000256" key="4">
    <source>
        <dbReference type="ARBA" id="ARBA00022692"/>
    </source>
</evidence>
<evidence type="ECO:0000256" key="5">
    <source>
        <dbReference type="ARBA" id="ARBA00022824"/>
    </source>
</evidence>
<evidence type="ECO:0000313" key="13">
    <source>
        <dbReference type="Proteomes" id="UP000001514"/>
    </source>
</evidence>
<evidence type="ECO:0000256" key="7">
    <source>
        <dbReference type="ARBA" id="ARBA00022927"/>
    </source>
</evidence>
<evidence type="ECO:0000256" key="10">
    <source>
        <dbReference type="ARBA" id="ARBA00023170"/>
    </source>
</evidence>
<protein>
    <recommendedName>
        <fullName evidence="14">ER lumen protein retaining receptor</fullName>
    </recommendedName>
</protein>
<name>D8TAU3_SELML</name>
<dbReference type="GO" id="GO:0046923">
    <property type="term" value="F:ER retention sequence binding"/>
    <property type="evidence" value="ECO:0007669"/>
    <property type="project" value="InterPro"/>
</dbReference>
<comment type="similarity">
    <text evidence="2">Belongs to the ERD2 family.</text>
</comment>
<dbReference type="GO" id="GO:0005789">
    <property type="term" value="C:endoplasmic reticulum membrane"/>
    <property type="evidence" value="ECO:0007669"/>
    <property type="project" value="UniProtKB-SubCell"/>
</dbReference>
<dbReference type="Proteomes" id="UP000001514">
    <property type="component" value="Unassembled WGS sequence"/>
</dbReference>
<evidence type="ECO:0000256" key="11">
    <source>
        <dbReference type="SAM" id="Phobius"/>
    </source>
</evidence>
<dbReference type="PANTHER" id="PTHR10585">
    <property type="entry name" value="ER LUMEN PROTEIN RETAINING RECEPTOR"/>
    <property type="match status" value="1"/>
</dbReference>
<feature type="transmembrane region" description="Helical" evidence="11">
    <location>
        <begin position="27"/>
        <end position="45"/>
    </location>
</feature>
<evidence type="ECO:0000256" key="9">
    <source>
        <dbReference type="ARBA" id="ARBA00023136"/>
    </source>
</evidence>
<organism evidence="13">
    <name type="scientific">Selaginella moellendorffii</name>
    <name type="common">Spikemoss</name>
    <dbReference type="NCBI Taxonomy" id="88036"/>
    <lineage>
        <taxon>Eukaryota</taxon>
        <taxon>Viridiplantae</taxon>
        <taxon>Streptophyta</taxon>
        <taxon>Embryophyta</taxon>
        <taxon>Tracheophyta</taxon>
        <taxon>Lycopodiopsida</taxon>
        <taxon>Selaginellales</taxon>
        <taxon>Selaginellaceae</taxon>
        <taxon>Selaginella</taxon>
    </lineage>
</organism>
<keyword evidence="4 11" id="KW-0812">Transmembrane</keyword>
<dbReference type="InterPro" id="IPR000133">
    <property type="entry name" value="ER_ret_rcpt"/>
</dbReference>
<reference evidence="12 13" key="1">
    <citation type="journal article" date="2011" name="Science">
        <title>The Selaginella genome identifies genetic changes associated with the evolution of vascular plants.</title>
        <authorList>
            <person name="Banks J.A."/>
            <person name="Nishiyama T."/>
            <person name="Hasebe M."/>
            <person name="Bowman J.L."/>
            <person name="Gribskov M."/>
            <person name="dePamphilis C."/>
            <person name="Albert V.A."/>
            <person name="Aono N."/>
            <person name="Aoyama T."/>
            <person name="Ambrose B.A."/>
            <person name="Ashton N.W."/>
            <person name="Axtell M.J."/>
            <person name="Barker E."/>
            <person name="Barker M.S."/>
            <person name="Bennetzen J.L."/>
            <person name="Bonawitz N.D."/>
            <person name="Chapple C."/>
            <person name="Cheng C."/>
            <person name="Correa L.G."/>
            <person name="Dacre M."/>
            <person name="DeBarry J."/>
            <person name="Dreyer I."/>
            <person name="Elias M."/>
            <person name="Engstrom E.M."/>
            <person name="Estelle M."/>
            <person name="Feng L."/>
            <person name="Finet C."/>
            <person name="Floyd S.K."/>
            <person name="Frommer W.B."/>
            <person name="Fujita T."/>
            <person name="Gramzow L."/>
            <person name="Gutensohn M."/>
            <person name="Harholt J."/>
            <person name="Hattori M."/>
            <person name="Heyl A."/>
            <person name="Hirai T."/>
            <person name="Hiwatashi Y."/>
            <person name="Ishikawa M."/>
            <person name="Iwata M."/>
            <person name="Karol K.G."/>
            <person name="Koehler B."/>
            <person name="Kolukisaoglu U."/>
            <person name="Kubo M."/>
            <person name="Kurata T."/>
            <person name="Lalonde S."/>
            <person name="Li K."/>
            <person name="Li Y."/>
            <person name="Litt A."/>
            <person name="Lyons E."/>
            <person name="Manning G."/>
            <person name="Maruyama T."/>
            <person name="Michael T.P."/>
            <person name="Mikami K."/>
            <person name="Miyazaki S."/>
            <person name="Morinaga S."/>
            <person name="Murata T."/>
            <person name="Mueller-Roeber B."/>
            <person name="Nelson D.R."/>
            <person name="Obara M."/>
            <person name="Oguri Y."/>
            <person name="Olmstead R.G."/>
            <person name="Onodera N."/>
            <person name="Petersen B.L."/>
            <person name="Pils B."/>
            <person name="Prigge M."/>
            <person name="Rensing S.A."/>
            <person name="Riano-Pachon D.M."/>
            <person name="Roberts A.W."/>
            <person name="Sato Y."/>
            <person name="Scheller H.V."/>
            <person name="Schulz B."/>
            <person name="Schulz C."/>
            <person name="Shakirov E.V."/>
            <person name="Shibagaki N."/>
            <person name="Shinohara N."/>
            <person name="Shippen D.E."/>
            <person name="Soerensen I."/>
            <person name="Sotooka R."/>
            <person name="Sugimoto N."/>
            <person name="Sugita M."/>
            <person name="Sumikawa N."/>
            <person name="Tanurdzic M."/>
            <person name="Theissen G."/>
            <person name="Ulvskov P."/>
            <person name="Wakazuki S."/>
            <person name="Weng J.K."/>
            <person name="Willats W.W."/>
            <person name="Wipf D."/>
            <person name="Wolf P.G."/>
            <person name="Yang L."/>
            <person name="Zimmer A.D."/>
            <person name="Zhu Q."/>
            <person name="Mitros T."/>
            <person name="Hellsten U."/>
            <person name="Loque D."/>
            <person name="Otillar R."/>
            <person name="Salamov A."/>
            <person name="Schmutz J."/>
            <person name="Shapiro H."/>
            <person name="Lindquist E."/>
            <person name="Lucas S."/>
            <person name="Rokhsar D."/>
            <person name="Grigoriev I.V."/>
        </authorList>
    </citation>
    <scope>NUCLEOTIDE SEQUENCE [LARGE SCALE GENOMIC DNA]</scope>
</reference>
<evidence type="ECO:0008006" key="14">
    <source>
        <dbReference type="Google" id="ProtNLM"/>
    </source>
</evidence>
<keyword evidence="7" id="KW-0653">Protein transport</keyword>
<keyword evidence="8 11" id="KW-1133">Transmembrane helix</keyword>
<dbReference type="STRING" id="88036.D8TAU3"/>
<feature type="transmembrane region" description="Helical" evidence="11">
    <location>
        <begin position="140"/>
        <end position="161"/>
    </location>
</feature>
<evidence type="ECO:0000256" key="8">
    <source>
        <dbReference type="ARBA" id="ARBA00022989"/>
    </source>
</evidence>
<feature type="transmembrane region" description="Helical" evidence="11">
    <location>
        <begin position="51"/>
        <end position="71"/>
    </location>
</feature>
<dbReference type="Gramene" id="EFJ06212">
    <property type="protein sequence ID" value="EFJ06212"/>
    <property type="gene ID" value="SELMODRAFT_162537"/>
</dbReference>
<dbReference type="KEGG" id="smo:SELMODRAFT_162537"/>
<dbReference type="PRINTS" id="PR00660">
    <property type="entry name" value="ERLUMENR"/>
</dbReference>
<dbReference type="EMBL" id="GL377705">
    <property type="protein sequence ID" value="EFJ06212.1"/>
    <property type="molecule type" value="Genomic_DNA"/>
</dbReference>
<feature type="transmembrane region" description="Helical" evidence="11">
    <location>
        <begin position="167"/>
        <end position="184"/>
    </location>
</feature>
<dbReference type="InParanoid" id="D8TAU3"/>
<evidence type="ECO:0000256" key="6">
    <source>
        <dbReference type="ARBA" id="ARBA00022892"/>
    </source>
</evidence>
<keyword evidence="13" id="KW-1185">Reference proteome</keyword>
<accession>D8TAU3</accession>
<gene>
    <name evidence="12" type="ORF">SELMODRAFT_162537</name>
</gene>
<comment type="subcellular location">
    <subcellularLocation>
        <location evidence="1">Endoplasmic reticulum membrane</location>
        <topology evidence="1">Multi-pass membrane protein</topology>
    </subcellularLocation>
</comment>
<sequence length="284" mass="32404">MGSARRSKNPIQALVWRIQRQNPRVKAALLALAAVIGIVFLRYVVKDHDTLFVASECVHALGIVILIYKLQKEKNCAGVSLRSQELTAIFLLVRLYCSTFMEQNIHTFLDTATLLVTAWVIYMIRTNLKATYVQELDNMPLYYVLAPCAVLAILVHPLIRYHLINRVLWAFCVYLEAVSVLPQLRVMQKAKLIEPFTALYVFALGVARFINCAHWLLQLIDGRGYLFYTLGTQLKHRSLIPYGLWPAMVVVAEIVQTFILADFCYYYVKSVAEGQMMIRLPSSV</sequence>